<evidence type="ECO:0000256" key="1">
    <source>
        <dbReference type="SAM" id="SignalP"/>
    </source>
</evidence>
<evidence type="ECO:0000313" key="3">
    <source>
        <dbReference type="Proteomes" id="UP001596023"/>
    </source>
</evidence>
<dbReference type="RefSeq" id="WP_379998681.1">
    <property type="nucleotide sequence ID" value="NZ_JBHSGN010000101.1"/>
</dbReference>
<comment type="caution">
    <text evidence="2">The sequence shown here is derived from an EMBL/GenBank/DDBJ whole genome shotgun (WGS) entry which is preliminary data.</text>
</comment>
<protein>
    <recommendedName>
        <fullName evidence="4">DUF1735 domain-containing protein</fullName>
    </recommendedName>
</protein>
<dbReference type="EMBL" id="JBHSGN010000101">
    <property type="protein sequence ID" value="MFC4675442.1"/>
    <property type="molecule type" value="Genomic_DNA"/>
</dbReference>
<reference evidence="3" key="1">
    <citation type="journal article" date="2019" name="Int. J. Syst. Evol. Microbiol.">
        <title>The Global Catalogue of Microorganisms (GCM) 10K type strain sequencing project: providing services to taxonomists for standard genome sequencing and annotation.</title>
        <authorList>
            <consortium name="The Broad Institute Genomics Platform"/>
            <consortium name="The Broad Institute Genome Sequencing Center for Infectious Disease"/>
            <person name="Wu L."/>
            <person name="Ma J."/>
        </authorList>
    </citation>
    <scope>NUCLEOTIDE SEQUENCE [LARGE SCALE GENOMIC DNA]</scope>
    <source>
        <strain evidence="3">CCUG 66188</strain>
    </source>
</reference>
<organism evidence="2 3">
    <name type="scientific">Dysgonomonas termitidis</name>
    <dbReference type="NCBI Taxonomy" id="1516126"/>
    <lineage>
        <taxon>Bacteria</taxon>
        <taxon>Pseudomonadati</taxon>
        <taxon>Bacteroidota</taxon>
        <taxon>Bacteroidia</taxon>
        <taxon>Bacteroidales</taxon>
        <taxon>Dysgonomonadaceae</taxon>
        <taxon>Dysgonomonas</taxon>
    </lineage>
</organism>
<evidence type="ECO:0008006" key="4">
    <source>
        <dbReference type="Google" id="ProtNLM"/>
    </source>
</evidence>
<name>A0ABV9KZF9_9BACT</name>
<sequence>MKHWNNIIPLLLLLPILAAVSGCTSEDSGNEIPDPAHTGARNVTLEVRIPGVRTPSTYGMTAGQENNVEELTVLAYKVVSGTEQLQQKIEAQPSDITVSGSDNVNIKVTLSLPAGDYSRLVVVANADSQVAGLADDRLSPGACIYPAVINNVKSYEYKNKRNNDI</sequence>
<dbReference type="PROSITE" id="PS51257">
    <property type="entry name" value="PROKAR_LIPOPROTEIN"/>
    <property type="match status" value="1"/>
</dbReference>
<gene>
    <name evidence="2" type="ORF">ACFO6W_17250</name>
</gene>
<feature type="chain" id="PRO_5046674211" description="DUF1735 domain-containing protein" evidence="1">
    <location>
        <begin position="22"/>
        <end position="165"/>
    </location>
</feature>
<dbReference type="Proteomes" id="UP001596023">
    <property type="component" value="Unassembled WGS sequence"/>
</dbReference>
<keyword evidence="1" id="KW-0732">Signal</keyword>
<accession>A0ABV9KZF9</accession>
<feature type="signal peptide" evidence="1">
    <location>
        <begin position="1"/>
        <end position="21"/>
    </location>
</feature>
<keyword evidence="3" id="KW-1185">Reference proteome</keyword>
<proteinExistence type="predicted"/>
<evidence type="ECO:0000313" key="2">
    <source>
        <dbReference type="EMBL" id="MFC4675442.1"/>
    </source>
</evidence>